<name>A0A1G9BUV5_9STAP</name>
<protein>
    <recommendedName>
        <fullName evidence="3">Phage terminase, small subunit</fullName>
    </recommendedName>
</protein>
<dbReference type="EMBL" id="FNFI01000008">
    <property type="protein sequence ID" value="SDK43140.1"/>
    <property type="molecule type" value="Genomic_DNA"/>
</dbReference>
<organism evidence="1 2">
    <name type="scientific">Jeotgalicoccus aerolatus</name>
    <dbReference type="NCBI Taxonomy" id="709510"/>
    <lineage>
        <taxon>Bacteria</taxon>
        <taxon>Bacillati</taxon>
        <taxon>Bacillota</taxon>
        <taxon>Bacilli</taxon>
        <taxon>Bacillales</taxon>
        <taxon>Staphylococcaceae</taxon>
        <taxon>Jeotgalicoccus</taxon>
    </lineage>
</organism>
<evidence type="ECO:0000313" key="1">
    <source>
        <dbReference type="EMBL" id="SDK43140.1"/>
    </source>
</evidence>
<accession>A0A1G9BUV5</accession>
<sequence>MTPLPQTLSESPAAYFLWLKRGDEMATEKTKEQRIKLEYNRLRRSFKELPKENQYMVEGLLKRAAFMRVSLEDMEEDLLENGSTEMFSQSDNQIPYERQRPTAQLYNSMNSNYQKIIRELAAHLPKEVPKEALNPMSMMQNFVDRRGS</sequence>
<evidence type="ECO:0000313" key="2">
    <source>
        <dbReference type="Proteomes" id="UP000242700"/>
    </source>
</evidence>
<reference evidence="2" key="1">
    <citation type="submission" date="2016-10" db="EMBL/GenBank/DDBJ databases">
        <authorList>
            <person name="Varghese N."/>
            <person name="Submissions S."/>
        </authorList>
    </citation>
    <scope>NUCLEOTIDE SEQUENCE [LARGE SCALE GENOMIC DNA]</scope>
    <source>
        <strain evidence="2">CGMCC 1.8911</strain>
    </source>
</reference>
<evidence type="ECO:0008006" key="3">
    <source>
        <dbReference type="Google" id="ProtNLM"/>
    </source>
</evidence>
<dbReference type="Proteomes" id="UP000242700">
    <property type="component" value="Unassembled WGS sequence"/>
</dbReference>
<gene>
    <name evidence="1" type="ORF">SAMN05216187_108116</name>
</gene>
<dbReference type="STRING" id="586411.SAMN05216187_108116"/>
<proteinExistence type="predicted"/>
<dbReference type="AlphaFoldDB" id="A0A1G9BUV5"/>